<reference evidence="12 13" key="1">
    <citation type="journal article" date="2019" name="Front. Genet.">
        <title>Whole-Genome Sequencing of the Opportunistic Yeast Pathogen Candida inconspicua Uncovers Its Hybrid Origin.</title>
        <authorList>
            <person name="Mixao V."/>
            <person name="Hansen A.P."/>
            <person name="Saus E."/>
            <person name="Boekhout T."/>
            <person name="Lass-Florl C."/>
            <person name="Gabaldon T."/>
        </authorList>
    </citation>
    <scope>NUCLEOTIDE SEQUENCE [LARGE SCALE GENOMIC DNA]</scope>
    <source>
        <strain evidence="12 13">CBS 180</strain>
    </source>
</reference>
<feature type="region of interest" description="Disordered" evidence="10">
    <location>
        <begin position="24"/>
        <end position="50"/>
    </location>
</feature>
<dbReference type="PANTHER" id="PTHR22940:SF4">
    <property type="entry name" value="PROTEIN TIMELESS HOMOLOG"/>
    <property type="match status" value="1"/>
</dbReference>
<evidence type="ECO:0000256" key="8">
    <source>
        <dbReference type="ARBA" id="ARBA00023254"/>
    </source>
</evidence>
<feature type="region of interest" description="Disordered" evidence="10">
    <location>
        <begin position="1194"/>
        <end position="1325"/>
    </location>
</feature>
<dbReference type="InterPro" id="IPR006906">
    <property type="entry name" value="Timeless_N"/>
</dbReference>
<organism evidence="12 13">
    <name type="scientific">Pichia inconspicua</name>
    <dbReference type="NCBI Taxonomy" id="52247"/>
    <lineage>
        <taxon>Eukaryota</taxon>
        <taxon>Fungi</taxon>
        <taxon>Dikarya</taxon>
        <taxon>Ascomycota</taxon>
        <taxon>Saccharomycotina</taxon>
        <taxon>Pichiomycetes</taxon>
        <taxon>Pichiales</taxon>
        <taxon>Pichiaceae</taxon>
        <taxon>Pichia</taxon>
    </lineage>
</organism>
<feature type="compositionally biased region" description="Acidic residues" evidence="10">
    <location>
        <begin position="1220"/>
        <end position="1234"/>
    </location>
</feature>
<proteinExistence type="inferred from homology"/>
<evidence type="ECO:0000256" key="2">
    <source>
        <dbReference type="ARBA" id="ARBA00008174"/>
    </source>
</evidence>
<evidence type="ECO:0000256" key="5">
    <source>
        <dbReference type="ARBA" id="ARBA00022880"/>
    </source>
</evidence>
<feature type="compositionally biased region" description="Polar residues" evidence="10">
    <location>
        <begin position="1294"/>
        <end position="1319"/>
    </location>
</feature>
<dbReference type="STRING" id="52247.A0A4T0X3P1"/>
<keyword evidence="13" id="KW-1185">Reference proteome</keyword>
<dbReference type="GO" id="GO:0003677">
    <property type="term" value="F:DNA binding"/>
    <property type="evidence" value="ECO:0007669"/>
    <property type="project" value="TreeGrafter"/>
</dbReference>
<comment type="caution">
    <text evidence="12">The sequence shown here is derived from an EMBL/GenBank/DDBJ whole genome shotgun (WGS) entry which is preliminary data.</text>
</comment>
<keyword evidence="7" id="KW-0539">Nucleus</keyword>
<dbReference type="InterPro" id="IPR044998">
    <property type="entry name" value="Timeless"/>
</dbReference>
<keyword evidence="6" id="KW-0234">DNA repair</keyword>
<dbReference type="EMBL" id="SELW01000220">
    <property type="protein sequence ID" value="TID29969.1"/>
    <property type="molecule type" value="Genomic_DNA"/>
</dbReference>
<evidence type="ECO:0000256" key="4">
    <source>
        <dbReference type="ARBA" id="ARBA00022763"/>
    </source>
</evidence>
<gene>
    <name evidence="12" type="ORF">CANINC_001480</name>
</gene>
<evidence type="ECO:0000313" key="12">
    <source>
        <dbReference type="EMBL" id="TID29969.1"/>
    </source>
</evidence>
<evidence type="ECO:0000256" key="9">
    <source>
        <dbReference type="ARBA" id="ARBA00023306"/>
    </source>
</evidence>
<dbReference type="Pfam" id="PF04821">
    <property type="entry name" value="TIMELESS"/>
    <property type="match status" value="1"/>
</dbReference>
<evidence type="ECO:0000256" key="7">
    <source>
        <dbReference type="ARBA" id="ARBA00023242"/>
    </source>
</evidence>
<dbReference type="GO" id="GO:0000076">
    <property type="term" value="P:DNA replication checkpoint signaling"/>
    <property type="evidence" value="ECO:0007669"/>
    <property type="project" value="TreeGrafter"/>
</dbReference>
<evidence type="ECO:0000313" key="13">
    <source>
        <dbReference type="Proteomes" id="UP000307173"/>
    </source>
</evidence>
<sequence length="1339" mass="154264">MNKEDEFYGDENEDFEELMEKSLLGSRVEGEDDEKNLLSDMESSDEDENIDDDVVIKREERLQSKMNMTRNPLAKVQIRSSNDEQVIKRRIAMLCSALGGFDPNPPKKYILGVEAIGCLKDIKTMLTKIDHEKNVLLVASACHDSGLFNNDLIPIMVHHGQTDVENAEPETIRLLLASLELMVRLLQPIDESNEELDDKLILKLKRAHIEYKHELLHYKKGKIFKYIIALMVPILKKDKKDINKRDNTILNLCLTLCINVMRIQASDVKEARKNRLQTVHIFEALPAGISEEDISTDRVLEIFKKYNVLAVIQTVTSNLSTDFETKILSSTCLDFFFHTFFHLDPSCTAEKMTHKLSVRGSLAKQLNLSDNQSQSDGSEAFITSTTSTLKLLQMQERSNIRKFKKNSSTRHAHFGSLINVQDNKSGNRVLSGQDKLRNDNFIGLLDSNASKVAGGTTINRHKTEALGLHHKFVKILSKTVPLLDRFVNDFIKNGFGILCSEIYNNYLKSSDISNDKLNFRYFFVIDWILKFEKAFQSVNKKSVRHIERYNYVLYCFSNEFIKTLMNIFIPTFLKNKSYDSLTIAISVFIEVMRASLTMHSYKDFKGEFLLKEDQQVLNKLQGISEATLRTIFETRSEIEELIKLPQDAHKRTFTVSMTMIEFTYTFMKTMNYITNLKVPIYITRKRETNFTDDEDESGRSRNDKYDKLKRAKQLDKNLCEFYERKIFHDKIVSTHIWLMNQFREVEESKLRYCLYYFGKLLKNWKENIFKLVRLDFMYTLYEMKRSDMSDKMKTEFGDMMSAFMHYFTRMCYNSKLFLLEPMMKTELVDTELREYFLTGDPFSSLNYTHLEKNKMNKNMLYEDISFHDENLSDNQKIAYLVTQLYYNDKGSVIETFCEYLNQWYHELNHSLTLNVPVVGKMGMFRLDQICLKESRVNPYFRYLCKVGNIINGVLVIREKEKIKKFKEQIEVALNTPLDDHELENVFNDPNKLNAAKAKLSKRNSTEPSHDISDDDDNQSGIDDNYHGYGSEGIDDNDDLAGSASDNDMDELEMMEAKLSSLSNRVKGKAMKRNSDGTLSEMGKKASKRSKEKKKKGSNKLRKRRKIVQDDDAEMLSDTEILRRSHLSKDTVVDSDEDIDDEEFYKRDMKLHQLLQKRHGIITKDQYQALLDGSLDLDEVSDLDDHLIGEPNVESAQAAESQPDRELLSNVLNPPGQISESESESDDESDNDDSSDEKSEADNINMDFGDESAIKNLENATKALKENFTDEESGNKSDLSVPSSKHDESAMVTALSGTALTSGISNSGESSNTEQETSPQPEEDIFSKLKQLHTILADEN</sequence>
<dbReference type="GO" id="GO:0006281">
    <property type="term" value="P:DNA repair"/>
    <property type="evidence" value="ECO:0007669"/>
    <property type="project" value="UniProtKB-KW"/>
</dbReference>
<dbReference type="GO" id="GO:0051321">
    <property type="term" value="P:meiotic cell cycle"/>
    <property type="evidence" value="ECO:0007669"/>
    <property type="project" value="UniProtKB-KW"/>
</dbReference>
<dbReference type="PANTHER" id="PTHR22940">
    <property type="entry name" value="TIMEOUT/TIMELESS-2"/>
    <property type="match status" value="1"/>
</dbReference>
<evidence type="ECO:0000256" key="6">
    <source>
        <dbReference type="ARBA" id="ARBA00023204"/>
    </source>
</evidence>
<feature type="domain" description="Timeless N-terminal" evidence="11">
    <location>
        <begin position="108"/>
        <end position="420"/>
    </location>
</feature>
<comment type="subcellular location">
    <subcellularLocation>
        <location evidence="1">Nucleus</location>
    </subcellularLocation>
</comment>
<dbReference type="GO" id="GO:0043111">
    <property type="term" value="P:replication fork arrest"/>
    <property type="evidence" value="ECO:0007669"/>
    <property type="project" value="TreeGrafter"/>
</dbReference>
<keyword evidence="4" id="KW-0227">DNA damage</keyword>
<comment type="similarity">
    <text evidence="2">Belongs to the timeless family.</text>
</comment>
<feature type="region of interest" description="Disordered" evidence="10">
    <location>
        <begin position="1059"/>
        <end position="1109"/>
    </location>
</feature>
<protein>
    <recommendedName>
        <fullName evidence="3">Topoisomerase 1-associated factor 1</fullName>
    </recommendedName>
</protein>
<dbReference type="GO" id="GO:0031298">
    <property type="term" value="C:replication fork protection complex"/>
    <property type="evidence" value="ECO:0007669"/>
    <property type="project" value="TreeGrafter"/>
</dbReference>
<dbReference type="Proteomes" id="UP000307173">
    <property type="component" value="Unassembled WGS sequence"/>
</dbReference>
<feature type="region of interest" description="Disordered" evidence="10">
    <location>
        <begin position="996"/>
        <end position="1045"/>
    </location>
</feature>
<evidence type="ECO:0000259" key="11">
    <source>
        <dbReference type="Pfam" id="PF04821"/>
    </source>
</evidence>
<evidence type="ECO:0000256" key="3">
    <source>
        <dbReference type="ARBA" id="ARBA00021529"/>
    </source>
</evidence>
<accession>A0A4T0X3P1</accession>
<keyword evidence="5" id="KW-0236">DNA replication inhibitor</keyword>
<keyword evidence="9" id="KW-0131">Cell cycle</keyword>
<evidence type="ECO:0000256" key="10">
    <source>
        <dbReference type="SAM" id="MobiDB-lite"/>
    </source>
</evidence>
<keyword evidence="8" id="KW-0469">Meiosis</keyword>
<feature type="compositionally biased region" description="Basic residues" evidence="10">
    <location>
        <begin position="1084"/>
        <end position="1105"/>
    </location>
</feature>
<name>A0A4T0X3P1_9ASCO</name>
<dbReference type="OrthoDB" id="310853at2759"/>
<evidence type="ECO:0000256" key="1">
    <source>
        <dbReference type="ARBA" id="ARBA00004123"/>
    </source>
</evidence>